<evidence type="ECO:0000313" key="3">
    <source>
        <dbReference type="Proteomes" id="UP000886653"/>
    </source>
</evidence>
<feature type="region of interest" description="Disordered" evidence="1">
    <location>
        <begin position="582"/>
        <end position="623"/>
    </location>
</feature>
<name>A0A9P6NQP2_9BASI</name>
<sequence>MRVGLYDEPSRKDLEAMDQDDLKSRRYLAGSVLVLERASAAIAGRVPKPVFVISDLVEWPSNIECKLDPEDGWPIDSHLAMCRAFALSDDAYNQTKLKLRNKQSISYEEILEAERNLIAVESMIPERFRLVTGVDGRSVQPTKPLEEFSQRTCFLVWQRLCLARVQLHQPFIFPKEGVTESEQSRHVQELGAACRKHLLMLDVFPPGILVNSLTLYPYVSTAVACALTLVACPKALDASFFLPQLRRIINLFMLAENTPAWSMARKARTLLETLMVRVEYSLKDFEPPAKRKSSACLKSLSSPILSDEYELKHKSTKPASGLQDIAATENLKQDIQSNNFIKRPFIQLKTCLPPDPNPSAFAVPQESSTPSITPPGFHRATELPAFLSRQTLKLSPQSASESEQGLPLVDLNVASDIMFTFDSPFLLSSPPMASTSSSSLNGTLHSLDPLQNPGAQGSQIQLLSTLPHHGAVSDLKDSHLFGCTHEAQSTFPVLQSYTQDIEEVQKYPITDDFSGVILPSGVNASGSHASVHQEQECDGVGLFHREEPHASADWSSQEWSFDGFGMGALVGYGGAASFRDGNMAGDPGRGEADESARNDDDRGRRATALGLDAGESISQKWRG</sequence>
<protein>
    <submittedName>
        <fullName evidence="2">Uncharacterized protein</fullName>
    </submittedName>
</protein>
<dbReference type="AlphaFoldDB" id="A0A9P6NQP2"/>
<proteinExistence type="predicted"/>
<comment type="caution">
    <text evidence="2">The sequence shown here is derived from an EMBL/GenBank/DDBJ whole genome shotgun (WGS) entry which is preliminary data.</text>
</comment>
<dbReference type="EMBL" id="MU167221">
    <property type="protein sequence ID" value="KAG0150269.1"/>
    <property type="molecule type" value="Genomic_DNA"/>
</dbReference>
<evidence type="ECO:0000256" key="1">
    <source>
        <dbReference type="SAM" id="MobiDB-lite"/>
    </source>
</evidence>
<dbReference type="OrthoDB" id="2506114at2759"/>
<feature type="compositionally biased region" description="Basic and acidic residues" evidence="1">
    <location>
        <begin position="588"/>
        <end position="604"/>
    </location>
</feature>
<evidence type="ECO:0000313" key="2">
    <source>
        <dbReference type="EMBL" id="KAG0150269.1"/>
    </source>
</evidence>
<accession>A0A9P6NQP2</accession>
<organism evidence="2 3">
    <name type="scientific">Cronartium quercuum f. sp. fusiforme G11</name>
    <dbReference type="NCBI Taxonomy" id="708437"/>
    <lineage>
        <taxon>Eukaryota</taxon>
        <taxon>Fungi</taxon>
        <taxon>Dikarya</taxon>
        <taxon>Basidiomycota</taxon>
        <taxon>Pucciniomycotina</taxon>
        <taxon>Pucciniomycetes</taxon>
        <taxon>Pucciniales</taxon>
        <taxon>Coleosporiaceae</taxon>
        <taxon>Cronartium</taxon>
    </lineage>
</organism>
<dbReference type="CDD" id="cd12148">
    <property type="entry name" value="fungal_TF_MHR"/>
    <property type="match status" value="1"/>
</dbReference>
<gene>
    <name evidence="2" type="ORF">CROQUDRAFT_232433</name>
</gene>
<reference evidence="2" key="1">
    <citation type="submission" date="2013-11" db="EMBL/GenBank/DDBJ databases">
        <title>Genome sequence of the fusiform rust pathogen reveals effectors for host alternation and coevolution with pine.</title>
        <authorList>
            <consortium name="DOE Joint Genome Institute"/>
            <person name="Smith K."/>
            <person name="Pendleton A."/>
            <person name="Kubisiak T."/>
            <person name="Anderson C."/>
            <person name="Salamov A."/>
            <person name="Aerts A."/>
            <person name="Riley R."/>
            <person name="Clum A."/>
            <person name="Lindquist E."/>
            <person name="Ence D."/>
            <person name="Campbell M."/>
            <person name="Kronenberg Z."/>
            <person name="Feau N."/>
            <person name="Dhillon B."/>
            <person name="Hamelin R."/>
            <person name="Burleigh J."/>
            <person name="Smith J."/>
            <person name="Yandell M."/>
            <person name="Nelson C."/>
            <person name="Grigoriev I."/>
            <person name="Davis J."/>
        </authorList>
    </citation>
    <scope>NUCLEOTIDE SEQUENCE</scope>
    <source>
        <strain evidence="2">G11</strain>
    </source>
</reference>
<keyword evidence="3" id="KW-1185">Reference proteome</keyword>
<feature type="region of interest" description="Disordered" evidence="1">
    <location>
        <begin position="437"/>
        <end position="456"/>
    </location>
</feature>
<dbReference type="Proteomes" id="UP000886653">
    <property type="component" value="Unassembled WGS sequence"/>
</dbReference>